<sequence>MSMTTEVFLLASAHLKPSKQATKTKKHQLSVLIVFCFKGATTLTKLTRPHSNGARVQHSIMPVIEYSKPLALEWIMMIALGTVILCALLFVLIKRGLVFF</sequence>
<accession>A0A7E4UN38</accession>
<proteinExistence type="predicted"/>
<dbReference type="Proteomes" id="UP000492821">
    <property type="component" value="Unassembled WGS sequence"/>
</dbReference>
<reference evidence="3" key="2">
    <citation type="submission" date="2020-10" db="UniProtKB">
        <authorList>
            <consortium name="WormBaseParasite"/>
        </authorList>
    </citation>
    <scope>IDENTIFICATION</scope>
</reference>
<keyword evidence="1" id="KW-0472">Membrane</keyword>
<organism evidence="2 3">
    <name type="scientific">Panagrellus redivivus</name>
    <name type="common">Microworm</name>
    <dbReference type="NCBI Taxonomy" id="6233"/>
    <lineage>
        <taxon>Eukaryota</taxon>
        <taxon>Metazoa</taxon>
        <taxon>Ecdysozoa</taxon>
        <taxon>Nematoda</taxon>
        <taxon>Chromadorea</taxon>
        <taxon>Rhabditida</taxon>
        <taxon>Tylenchina</taxon>
        <taxon>Panagrolaimomorpha</taxon>
        <taxon>Panagrolaimoidea</taxon>
        <taxon>Panagrolaimidae</taxon>
        <taxon>Panagrellus</taxon>
    </lineage>
</organism>
<protein>
    <submittedName>
        <fullName evidence="3">Ovule protein</fullName>
    </submittedName>
</protein>
<dbReference type="WBParaSite" id="Pan_g10729.t1">
    <property type="protein sequence ID" value="Pan_g10729.t1"/>
    <property type="gene ID" value="Pan_g10729"/>
</dbReference>
<evidence type="ECO:0000256" key="1">
    <source>
        <dbReference type="SAM" id="Phobius"/>
    </source>
</evidence>
<feature type="transmembrane region" description="Helical" evidence="1">
    <location>
        <begin position="74"/>
        <end position="93"/>
    </location>
</feature>
<keyword evidence="1" id="KW-1133">Transmembrane helix</keyword>
<keyword evidence="1" id="KW-0812">Transmembrane</keyword>
<reference evidence="2" key="1">
    <citation type="journal article" date="2013" name="Genetics">
        <title>The draft genome and transcriptome of Panagrellus redivivus are shaped by the harsh demands of a free-living lifestyle.</title>
        <authorList>
            <person name="Srinivasan J."/>
            <person name="Dillman A.R."/>
            <person name="Macchietto M.G."/>
            <person name="Heikkinen L."/>
            <person name="Lakso M."/>
            <person name="Fracchia K.M."/>
            <person name="Antoshechkin I."/>
            <person name="Mortazavi A."/>
            <person name="Wong G."/>
            <person name="Sternberg P.W."/>
        </authorList>
    </citation>
    <scope>NUCLEOTIDE SEQUENCE [LARGE SCALE GENOMIC DNA]</scope>
    <source>
        <strain evidence="2">MT8872</strain>
    </source>
</reference>
<keyword evidence="2" id="KW-1185">Reference proteome</keyword>
<name>A0A7E4UN38_PANRE</name>
<dbReference type="AlphaFoldDB" id="A0A7E4UN38"/>
<evidence type="ECO:0000313" key="3">
    <source>
        <dbReference type="WBParaSite" id="Pan_g10729.t1"/>
    </source>
</evidence>
<evidence type="ECO:0000313" key="2">
    <source>
        <dbReference type="Proteomes" id="UP000492821"/>
    </source>
</evidence>